<name>A0ACB8U127_9APHY</name>
<gene>
    <name evidence="1" type="ORF">BDY19DRAFT_892311</name>
</gene>
<dbReference type="Proteomes" id="UP001055072">
    <property type="component" value="Unassembled WGS sequence"/>
</dbReference>
<reference evidence="1" key="1">
    <citation type="journal article" date="2021" name="Environ. Microbiol.">
        <title>Gene family expansions and transcriptome signatures uncover fungal adaptations to wood decay.</title>
        <authorList>
            <person name="Hage H."/>
            <person name="Miyauchi S."/>
            <person name="Viragh M."/>
            <person name="Drula E."/>
            <person name="Min B."/>
            <person name="Chaduli D."/>
            <person name="Navarro D."/>
            <person name="Favel A."/>
            <person name="Norest M."/>
            <person name="Lesage-Meessen L."/>
            <person name="Balint B."/>
            <person name="Merenyi Z."/>
            <person name="de Eugenio L."/>
            <person name="Morin E."/>
            <person name="Martinez A.T."/>
            <person name="Baldrian P."/>
            <person name="Stursova M."/>
            <person name="Martinez M.J."/>
            <person name="Novotny C."/>
            <person name="Magnuson J.K."/>
            <person name="Spatafora J.W."/>
            <person name="Maurice S."/>
            <person name="Pangilinan J."/>
            <person name="Andreopoulos W."/>
            <person name="LaButti K."/>
            <person name="Hundley H."/>
            <person name="Na H."/>
            <person name="Kuo A."/>
            <person name="Barry K."/>
            <person name="Lipzen A."/>
            <person name="Henrissat B."/>
            <person name="Riley R."/>
            <person name="Ahrendt S."/>
            <person name="Nagy L.G."/>
            <person name="Grigoriev I.V."/>
            <person name="Martin F."/>
            <person name="Rosso M.N."/>
        </authorList>
    </citation>
    <scope>NUCLEOTIDE SEQUENCE</scope>
    <source>
        <strain evidence="1">CBS 384.51</strain>
    </source>
</reference>
<accession>A0ACB8U127</accession>
<proteinExistence type="predicted"/>
<sequence>MAACLRFTRRVWKSFVDNKGHDQQCFPNLKILDAKPGLIEASLRIEPYNLNRVGTVHGGLIMSLTDTLGSLAVATKGQYMTGVSVDIGTSFVKPAGKVGDILTAKATITGIGKSLAFTRVDFYNAKGQLAAYGHHTKYVGKSIGHEHDVKFSEDGEKVVEGQDVD</sequence>
<evidence type="ECO:0000313" key="2">
    <source>
        <dbReference type="Proteomes" id="UP001055072"/>
    </source>
</evidence>
<organism evidence="1 2">
    <name type="scientific">Irpex rosettiformis</name>
    <dbReference type="NCBI Taxonomy" id="378272"/>
    <lineage>
        <taxon>Eukaryota</taxon>
        <taxon>Fungi</taxon>
        <taxon>Dikarya</taxon>
        <taxon>Basidiomycota</taxon>
        <taxon>Agaricomycotina</taxon>
        <taxon>Agaricomycetes</taxon>
        <taxon>Polyporales</taxon>
        <taxon>Irpicaceae</taxon>
        <taxon>Irpex</taxon>
    </lineage>
</organism>
<comment type="caution">
    <text evidence="1">The sequence shown here is derived from an EMBL/GenBank/DDBJ whole genome shotgun (WGS) entry which is preliminary data.</text>
</comment>
<evidence type="ECO:0000313" key="1">
    <source>
        <dbReference type="EMBL" id="KAI0087869.1"/>
    </source>
</evidence>
<keyword evidence="2" id="KW-1185">Reference proteome</keyword>
<protein>
    <submittedName>
        <fullName evidence="1">Thioesterase/thiol ester dehydrase-isomerase</fullName>
    </submittedName>
</protein>
<dbReference type="EMBL" id="MU274916">
    <property type="protein sequence ID" value="KAI0087869.1"/>
    <property type="molecule type" value="Genomic_DNA"/>
</dbReference>